<dbReference type="SUPFAM" id="SSF55729">
    <property type="entry name" value="Acyl-CoA N-acyltransferases (Nat)"/>
    <property type="match status" value="1"/>
</dbReference>
<reference evidence="4 5" key="1">
    <citation type="submission" date="2021-03" db="EMBL/GenBank/DDBJ databases">
        <title>Genomic Encyclopedia of Type Strains, Phase IV (KMG-IV): sequencing the most valuable type-strain genomes for metagenomic binning, comparative biology and taxonomic classification.</title>
        <authorList>
            <person name="Goeker M."/>
        </authorList>
    </citation>
    <scope>NUCLEOTIDE SEQUENCE [LARGE SCALE GENOMIC DNA]</scope>
    <source>
        <strain evidence="4 5">DSM 26048</strain>
    </source>
</reference>
<sequence length="298" mass="32638">MERPQVQIKSLSECTFNETLELWNNGFQGYYSDMTQSMPGIISHLGNASIHPGLSVAAFVEGKPAGFVLTGIKEVNGIKTAWNGGTGVSPEFRGMGIAKALMKEMVHKLREEGAHIATLEVVSKNVGAIAAYESGGFESVDGLTGMRHEGAFAEVPFRRKSSTPYSYHTGKPNEVSGLSFYRDKAAWMTQWFNWNGGESILVYDSKGEAAAYVLLRRSYNDDGSVSSITISHCEANPQREDADEVVRFALARAFEPFNLSFVRATDNLSLSSTFAVEALVEAGFTQVYEQKLMMIDLA</sequence>
<dbReference type="PROSITE" id="PS51186">
    <property type="entry name" value="GNAT"/>
    <property type="match status" value="1"/>
</dbReference>
<dbReference type="CDD" id="cd04301">
    <property type="entry name" value="NAT_SF"/>
    <property type="match status" value="1"/>
</dbReference>
<gene>
    <name evidence="4" type="ORF">J2Z66_000139</name>
</gene>
<dbReference type="InterPro" id="IPR016181">
    <property type="entry name" value="Acyl_CoA_acyltransferase"/>
</dbReference>
<dbReference type="RefSeq" id="WP_209968581.1">
    <property type="nucleotide sequence ID" value="NZ_JAGGLB010000001.1"/>
</dbReference>
<evidence type="ECO:0000256" key="1">
    <source>
        <dbReference type="ARBA" id="ARBA00022679"/>
    </source>
</evidence>
<name>A0ABS4IPJ1_9BACL</name>
<keyword evidence="5" id="KW-1185">Reference proteome</keyword>
<dbReference type="InterPro" id="IPR000182">
    <property type="entry name" value="GNAT_dom"/>
</dbReference>
<evidence type="ECO:0000313" key="5">
    <source>
        <dbReference type="Proteomes" id="UP001519287"/>
    </source>
</evidence>
<keyword evidence="1" id="KW-0808">Transferase</keyword>
<keyword evidence="2" id="KW-0012">Acyltransferase</keyword>
<accession>A0ABS4IPJ1</accession>
<evidence type="ECO:0000256" key="2">
    <source>
        <dbReference type="ARBA" id="ARBA00023315"/>
    </source>
</evidence>
<dbReference type="EMBL" id="JAGGLB010000001">
    <property type="protein sequence ID" value="MBP1988544.1"/>
    <property type="molecule type" value="Genomic_DNA"/>
</dbReference>
<comment type="caution">
    <text evidence="4">The sequence shown here is derived from an EMBL/GenBank/DDBJ whole genome shotgun (WGS) entry which is preliminary data.</text>
</comment>
<dbReference type="PANTHER" id="PTHR43072">
    <property type="entry name" value="N-ACETYLTRANSFERASE"/>
    <property type="match status" value="1"/>
</dbReference>
<dbReference type="Gene3D" id="3.40.630.30">
    <property type="match status" value="1"/>
</dbReference>
<dbReference type="PANTHER" id="PTHR43072:SF23">
    <property type="entry name" value="UPF0039 PROTEIN C11D3.02C"/>
    <property type="match status" value="1"/>
</dbReference>
<proteinExistence type="predicted"/>
<evidence type="ECO:0000259" key="3">
    <source>
        <dbReference type="PROSITE" id="PS51186"/>
    </source>
</evidence>
<protein>
    <submittedName>
        <fullName evidence="4">GNAT superfamily N-acetyltransferase</fullName>
    </submittedName>
</protein>
<evidence type="ECO:0000313" key="4">
    <source>
        <dbReference type="EMBL" id="MBP1988544.1"/>
    </source>
</evidence>
<feature type="domain" description="N-acetyltransferase" evidence="3">
    <location>
        <begin position="6"/>
        <end position="159"/>
    </location>
</feature>
<dbReference type="Proteomes" id="UP001519287">
    <property type="component" value="Unassembled WGS sequence"/>
</dbReference>
<dbReference type="Pfam" id="PF00583">
    <property type="entry name" value="Acetyltransf_1"/>
    <property type="match status" value="1"/>
</dbReference>
<organism evidence="4 5">
    <name type="scientific">Paenibacillus eucommiae</name>
    <dbReference type="NCBI Taxonomy" id="1355755"/>
    <lineage>
        <taxon>Bacteria</taxon>
        <taxon>Bacillati</taxon>
        <taxon>Bacillota</taxon>
        <taxon>Bacilli</taxon>
        <taxon>Bacillales</taxon>
        <taxon>Paenibacillaceae</taxon>
        <taxon>Paenibacillus</taxon>
    </lineage>
</organism>